<evidence type="ECO:0000256" key="4">
    <source>
        <dbReference type="SAM" id="Coils"/>
    </source>
</evidence>
<feature type="compositionally biased region" description="Basic and acidic residues" evidence="5">
    <location>
        <begin position="94"/>
        <end position="104"/>
    </location>
</feature>
<keyword evidence="4" id="KW-0175">Coiled coil</keyword>
<comment type="caution">
    <text evidence="6">The sequence shown here is derived from an EMBL/GenBank/DDBJ whole genome shotgun (WGS) entry which is preliminary data.</text>
</comment>
<dbReference type="GO" id="GO:0071013">
    <property type="term" value="C:catalytic step 2 spliceosome"/>
    <property type="evidence" value="ECO:0007669"/>
    <property type="project" value="TreeGrafter"/>
</dbReference>
<reference evidence="6 7" key="2">
    <citation type="submission" date="2020-07" db="EMBL/GenBank/DDBJ databases">
        <title>Genome assembly of wild tea tree DASZ reveals pedigree and selection history of tea varieties.</title>
        <authorList>
            <person name="Zhang W."/>
        </authorList>
    </citation>
    <scope>NUCLEOTIDE SEQUENCE [LARGE SCALE GENOMIC DNA]</scope>
    <source>
        <strain evidence="7">cv. G240</strain>
        <tissue evidence="6">Leaf</tissue>
    </source>
</reference>
<reference evidence="7" key="1">
    <citation type="journal article" date="2020" name="Nat. Commun.">
        <title>Genome assembly of wild tea tree DASZ reveals pedigree and selection history of tea varieties.</title>
        <authorList>
            <person name="Zhang W."/>
            <person name="Zhang Y."/>
            <person name="Qiu H."/>
            <person name="Guo Y."/>
            <person name="Wan H."/>
            <person name="Zhang X."/>
            <person name="Scossa F."/>
            <person name="Alseekh S."/>
            <person name="Zhang Q."/>
            <person name="Wang P."/>
            <person name="Xu L."/>
            <person name="Schmidt M.H."/>
            <person name="Jia X."/>
            <person name="Li D."/>
            <person name="Zhu A."/>
            <person name="Guo F."/>
            <person name="Chen W."/>
            <person name="Ni D."/>
            <person name="Usadel B."/>
            <person name="Fernie A.R."/>
            <person name="Wen W."/>
        </authorList>
    </citation>
    <scope>NUCLEOTIDE SEQUENCE [LARGE SCALE GENOMIC DNA]</scope>
    <source>
        <strain evidence="7">cv. G240</strain>
    </source>
</reference>
<dbReference type="PANTHER" id="PTHR12718:SF2">
    <property type="entry name" value="SPLICEOSOME-ASSOCIATED PROTEIN CWC15 HOMOLOG"/>
    <property type="match status" value="1"/>
</dbReference>
<name>A0A7J7HCE9_CAMSI</name>
<feature type="compositionally biased region" description="Basic and acidic residues" evidence="5">
    <location>
        <begin position="43"/>
        <end position="84"/>
    </location>
</feature>
<evidence type="ECO:0000256" key="2">
    <source>
        <dbReference type="ARBA" id="ARBA00022664"/>
    </source>
</evidence>
<evidence type="ECO:0000256" key="1">
    <source>
        <dbReference type="ARBA" id="ARBA00006644"/>
    </source>
</evidence>
<dbReference type="Proteomes" id="UP000593564">
    <property type="component" value="Unassembled WGS sequence"/>
</dbReference>
<gene>
    <name evidence="6" type="ORF">HYC85_012392</name>
</gene>
<dbReference type="Pfam" id="PF04889">
    <property type="entry name" value="Cwf_Cwc_15"/>
    <property type="match status" value="1"/>
</dbReference>
<dbReference type="EMBL" id="JACBKZ010000005">
    <property type="protein sequence ID" value="KAF5950399.1"/>
    <property type="molecule type" value="Genomic_DNA"/>
</dbReference>
<evidence type="ECO:0000313" key="6">
    <source>
        <dbReference type="EMBL" id="KAF5950399.1"/>
    </source>
</evidence>
<keyword evidence="2" id="KW-0507">mRNA processing</keyword>
<dbReference type="InterPro" id="IPR006973">
    <property type="entry name" value="Cwf_Cwc_15"/>
</dbReference>
<comment type="similarity">
    <text evidence="1">Belongs to the CWC15 family.</text>
</comment>
<feature type="coiled-coil region" evidence="4">
    <location>
        <begin position="135"/>
        <end position="171"/>
    </location>
</feature>
<protein>
    <submittedName>
        <fullName evidence="6">Uncharacterized protein</fullName>
    </submittedName>
</protein>
<accession>A0A7J7HCE9</accession>
<evidence type="ECO:0000313" key="7">
    <source>
        <dbReference type="Proteomes" id="UP000593564"/>
    </source>
</evidence>
<dbReference type="GO" id="GO:0003723">
    <property type="term" value="F:RNA binding"/>
    <property type="evidence" value="ECO:0007669"/>
    <property type="project" value="TreeGrafter"/>
</dbReference>
<feature type="region of interest" description="Disordered" evidence="5">
    <location>
        <begin position="1"/>
        <end position="134"/>
    </location>
</feature>
<dbReference type="AlphaFoldDB" id="A0A7J7HCE9"/>
<evidence type="ECO:0000256" key="5">
    <source>
        <dbReference type="SAM" id="MobiDB-lite"/>
    </source>
</evidence>
<keyword evidence="3" id="KW-0508">mRNA splicing</keyword>
<keyword evidence="7" id="KW-1185">Reference proteome</keyword>
<dbReference type="GO" id="GO:0045292">
    <property type="term" value="P:mRNA cis splicing, via spliceosome"/>
    <property type="evidence" value="ECO:0007669"/>
    <property type="project" value="TreeGrafter"/>
</dbReference>
<sequence length="256" mass="29982">MTTAARPTWAPAKGGNEQGGTRIFGPSQKYSSRDIASHTTLKPRKEGQDTHDELQKRNLREELEDRERRHFSSKDKSYIDDRDRRKGGHLLLEGSRRDAEDRLIPRNVDADDADVEVKNDDESDDEEDDDDEDDTEALLAELEQIKKERAEEKLRNDRQKQEEELKVKEAELVRGNPLLNNPTSFNVKRRWDDDVVFKNQARGETKAVKRFINDTIRNDFHRKFLHKYMNLVNITNIIVSKKKLIIIIKKLYIIFV</sequence>
<dbReference type="PANTHER" id="PTHR12718">
    <property type="entry name" value="CELL CYCLE CONTROL PROTEIN CWF15"/>
    <property type="match status" value="1"/>
</dbReference>
<feature type="compositionally biased region" description="Acidic residues" evidence="5">
    <location>
        <begin position="121"/>
        <end position="134"/>
    </location>
</feature>
<proteinExistence type="inferred from homology"/>
<organism evidence="6 7">
    <name type="scientific">Camellia sinensis</name>
    <name type="common">Tea plant</name>
    <name type="synonym">Thea sinensis</name>
    <dbReference type="NCBI Taxonomy" id="4442"/>
    <lineage>
        <taxon>Eukaryota</taxon>
        <taxon>Viridiplantae</taxon>
        <taxon>Streptophyta</taxon>
        <taxon>Embryophyta</taxon>
        <taxon>Tracheophyta</taxon>
        <taxon>Spermatophyta</taxon>
        <taxon>Magnoliopsida</taxon>
        <taxon>eudicotyledons</taxon>
        <taxon>Gunneridae</taxon>
        <taxon>Pentapetalae</taxon>
        <taxon>asterids</taxon>
        <taxon>Ericales</taxon>
        <taxon>Theaceae</taxon>
        <taxon>Camellia</taxon>
    </lineage>
</organism>
<evidence type="ECO:0000256" key="3">
    <source>
        <dbReference type="ARBA" id="ARBA00023187"/>
    </source>
</evidence>